<evidence type="ECO:0000313" key="2">
    <source>
        <dbReference type="EMBL" id="MBP2477482.1"/>
    </source>
</evidence>
<feature type="transmembrane region" description="Helical" evidence="1">
    <location>
        <begin position="197"/>
        <end position="219"/>
    </location>
</feature>
<accession>A0ABS5AMI2</accession>
<dbReference type="RefSeq" id="WP_086788381.1">
    <property type="nucleotide sequence ID" value="NZ_MUMG01000314.1"/>
</dbReference>
<name>A0ABS5AMI2_9PSEU</name>
<dbReference type="Proteomes" id="UP001519363">
    <property type="component" value="Unassembled WGS sequence"/>
</dbReference>
<keyword evidence="1" id="KW-0812">Transmembrane</keyword>
<keyword evidence="3" id="KW-1185">Reference proteome</keyword>
<organism evidence="2 3">
    <name type="scientific">Crossiella equi</name>
    <dbReference type="NCBI Taxonomy" id="130796"/>
    <lineage>
        <taxon>Bacteria</taxon>
        <taxon>Bacillati</taxon>
        <taxon>Actinomycetota</taxon>
        <taxon>Actinomycetes</taxon>
        <taxon>Pseudonocardiales</taxon>
        <taxon>Pseudonocardiaceae</taxon>
        <taxon>Crossiella</taxon>
    </lineage>
</organism>
<keyword evidence="1" id="KW-1133">Transmembrane helix</keyword>
<feature type="transmembrane region" description="Helical" evidence="1">
    <location>
        <begin position="121"/>
        <end position="145"/>
    </location>
</feature>
<gene>
    <name evidence="2" type="ORF">JOF53_006354</name>
</gene>
<protein>
    <submittedName>
        <fullName evidence="2">Exporter of polyketide antibiotics</fullName>
    </submittedName>
</protein>
<evidence type="ECO:0000313" key="3">
    <source>
        <dbReference type="Proteomes" id="UP001519363"/>
    </source>
</evidence>
<feature type="transmembrane region" description="Helical" evidence="1">
    <location>
        <begin position="152"/>
        <end position="177"/>
    </location>
</feature>
<dbReference type="EMBL" id="JAGIOO010000001">
    <property type="protein sequence ID" value="MBP2477482.1"/>
    <property type="molecule type" value="Genomic_DNA"/>
</dbReference>
<feature type="transmembrane region" description="Helical" evidence="1">
    <location>
        <begin position="35"/>
        <end position="56"/>
    </location>
</feature>
<evidence type="ECO:0000256" key="1">
    <source>
        <dbReference type="SAM" id="Phobius"/>
    </source>
</evidence>
<proteinExistence type="predicted"/>
<reference evidence="2 3" key="1">
    <citation type="submission" date="2021-03" db="EMBL/GenBank/DDBJ databases">
        <title>Sequencing the genomes of 1000 actinobacteria strains.</title>
        <authorList>
            <person name="Klenk H.-P."/>
        </authorList>
    </citation>
    <scope>NUCLEOTIDE SEQUENCE [LARGE SCALE GENOMIC DNA]</scope>
    <source>
        <strain evidence="2 3">DSM 44580</strain>
    </source>
</reference>
<feature type="transmembrane region" description="Helical" evidence="1">
    <location>
        <begin position="85"/>
        <end position="109"/>
    </location>
</feature>
<sequence>MATGMPEIAGRGGPAVREFLRRYAATPDTGIADTYLWLIMLSLGGVAALYPVLVALRLRAEETGGLAELTLATPLGRTRWALSRLVVALAGTAVVLCAGGLAAGAAYALSTSDGAQVGRVLVGALVQVPAAWTIGAVAVLAVGVLPRVAAAIAWTVWLLANLVGEQLGPVLGVDYWLANRIVPFHHIPKVLSGGEFATAPLLALTGVAVVLAGAGLLGLRRRDLG</sequence>
<keyword evidence="1" id="KW-0472">Membrane</keyword>
<comment type="caution">
    <text evidence="2">The sequence shown here is derived from an EMBL/GenBank/DDBJ whole genome shotgun (WGS) entry which is preliminary data.</text>
</comment>